<dbReference type="Gene3D" id="3.40.50.300">
    <property type="entry name" value="P-loop containing nucleotide triphosphate hydrolases"/>
    <property type="match status" value="1"/>
</dbReference>
<dbReference type="SUPFAM" id="SSF52540">
    <property type="entry name" value="P-loop containing nucleoside triphosphate hydrolases"/>
    <property type="match status" value="1"/>
</dbReference>
<accession>A0A7S2FGR8</accession>
<feature type="compositionally biased region" description="Basic residues" evidence="1">
    <location>
        <begin position="422"/>
        <end position="432"/>
    </location>
</feature>
<dbReference type="InterPro" id="IPR027417">
    <property type="entry name" value="P-loop_NTPase"/>
</dbReference>
<dbReference type="AlphaFoldDB" id="A0A7S2FGR8"/>
<organism evidence="2">
    <name type="scientific">Pycnococcus provasolii</name>
    <dbReference type="NCBI Taxonomy" id="41880"/>
    <lineage>
        <taxon>Eukaryota</taxon>
        <taxon>Viridiplantae</taxon>
        <taxon>Chlorophyta</taxon>
        <taxon>Pseudoscourfieldiophyceae</taxon>
        <taxon>Pseudoscourfieldiales</taxon>
        <taxon>Pycnococcaceae</taxon>
        <taxon>Pycnococcus</taxon>
    </lineage>
</organism>
<evidence type="ECO:0000256" key="1">
    <source>
        <dbReference type="SAM" id="MobiDB-lite"/>
    </source>
</evidence>
<evidence type="ECO:0000313" key="2">
    <source>
        <dbReference type="EMBL" id="CAD9393276.1"/>
    </source>
</evidence>
<feature type="region of interest" description="Disordered" evidence="1">
    <location>
        <begin position="315"/>
        <end position="337"/>
    </location>
</feature>
<reference evidence="2" key="1">
    <citation type="submission" date="2021-01" db="EMBL/GenBank/DDBJ databases">
        <authorList>
            <person name="Corre E."/>
            <person name="Pelletier E."/>
            <person name="Niang G."/>
            <person name="Scheremetjew M."/>
            <person name="Finn R."/>
            <person name="Kale V."/>
            <person name="Holt S."/>
            <person name="Cochrane G."/>
            <person name="Meng A."/>
            <person name="Brown T."/>
            <person name="Cohen L."/>
        </authorList>
    </citation>
    <scope>NUCLEOTIDE SEQUENCE</scope>
    <source>
        <strain evidence="2">RCC733</strain>
    </source>
</reference>
<feature type="region of interest" description="Disordered" evidence="1">
    <location>
        <begin position="416"/>
        <end position="438"/>
    </location>
</feature>
<sequence length="438" mass="49302">MIQDGTWPIASSILPNFYTTRLNDDDNDDYEKKRKVYGSALVAMVNSQKAGSTTLRSIMRDMCSISKRYTKNSNAPNMRRPFSVTQCVQEEEKENDTQFQHDSKTGGCCAGIANEQDWAARACRMFIGDRLLASSATCGKDYRMCSRCYPAAITSRTSPPPIVAFHMFREPVERMVSAFTYCTSSRPGDPLCGRYYSKVYRKNQTRTAGNLLLFAEYWGSYEARRLLDNPFVSKECSVNHASCVRSRRKQQRPTTDDGNGTTTTMALLSDLVTRDAGLETQFSLIGILDEMDLSLELLSDVTRLPFSALGGSERKKNAYKARGGEDSTSTNTNRSKSDAAASALVVEMDAILSKEQLSAFAGEHPQILSHLGDDIALYEEVKKVFWRQVETMKKQQQQQQHDSMDDELQDRVKLVRDAVDKRSRRTKEKKKSRAAETS</sequence>
<evidence type="ECO:0008006" key="3">
    <source>
        <dbReference type="Google" id="ProtNLM"/>
    </source>
</evidence>
<gene>
    <name evidence="2" type="ORF">PPRO1471_LOCUS8182</name>
</gene>
<protein>
    <recommendedName>
        <fullName evidence="3">Sulfotransferase</fullName>
    </recommendedName>
</protein>
<proteinExistence type="predicted"/>
<dbReference type="EMBL" id="HBGR01012285">
    <property type="protein sequence ID" value="CAD9393276.1"/>
    <property type="molecule type" value="Transcribed_RNA"/>
</dbReference>
<name>A0A7S2FGR8_9CHLO</name>